<dbReference type="GeneID" id="97607290"/>
<comment type="caution">
    <text evidence="3">The sequence shown here is derived from an EMBL/GenBank/DDBJ whole genome shotgun (WGS) entry which is preliminary data.</text>
</comment>
<dbReference type="InterPro" id="IPR010854">
    <property type="entry name" value="YdgH/BhsA/McbA-like_dom"/>
</dbReference>
<dbReference type="Pfam" id="PF07338">
    <property type="entry name" value="YdgH_BhsA-like"/>
    <property type="match status" value="1"/>
</dbReference>
<organism evidence="3 4">
    <name type="scientific">Erwinia amylovora NBRC 12687 = CFBP 1232</name>
    <dbReference type="NCBI Taxonomy" id="1219359"/>
    <lineage>
        <taxon>Bacteria</taxon>
        <taxon>Pseudomonadati</taxon>
        <taxon>Pseudomonadota</taxon>
        <taxon>Gammaproteobacteria</taxon>
        <taxon>Enterobacterales</taxon>
        <taxon>Erwiniaceae</taxon>
        <taxon>Erwinia</taxon>
    </lineage>
</organism>
<dbReference type="SUPFAM" id="SSF159871">
    <property type="entry name" value="YdgH-like"/>
    <property type="match status" value="1"/>
</dbReference>
<evidence type="ECO:0000313" key="3">
    <source>
        <dbReference type="EMBL" id="CCO95169.1"/>
    </source>
</evidence>
<reference evidence="3 4" key="2">
    <citation type="submission" date="2013-04" db="EMBL/GenBank/DDBJ databases">
        <title>Comparative genomics of 12 strains of Erwinia amylovora identifies a pan-genome with a large conserved core and provides insights into host specificity.</title>
        <authorList>
            <person name="Mann R.A."/>
            <person name="Smits T.H.M."/>
            <person name="Buehlmann A."/>
            <person name="Blom J."/>
            <person name="Goesmann A."/>
            <person name="Frey J.E."/>
            <person name="Plummer K.M."/>
            <person name="Beer S.V."/>
            <person name="Luck J."/>
            <person name="Duffy B."/>
            <person name="Rodoni B."/>
        </authorList>
    </citation>
    <scope>NUCLEOTIDE SEQUENCE [LARGE SCALE GENOMIC DNA]</scope>
    <source>
        <strain evidence="4">CFBP 1232</strain>
    </source>
</reference>
<dbReference type="NCBIfam" id="NF011433">
    <property type="entry name" value="PRK14864.1"/>
    <property type="match status" value="1"/>
</dbReference>
<evidence type="ECO:0000256" key="1">
    <source>
        <dbReference type="ARBA" id="ARBA00022729"/>
    </source>
</evidence>
<dbReference type="AlphaFoldDB" id="A0A831A4I6"/>
<dbReference type="EMBL" id="CAPB01000039">
    <property type="protein sequence ID" value="CCO95169.1"/>
    <property type="molecule type" value="Genomic_DNA"/>
</dbReference>
<proteinExistence type="predicted"/>
<feature type="domain" description="YdgH/BhsA/McbA-like" evidence="2">
    <location>
        <begin position="60"/>
        <end position="112"/>
    </location>
</feature>
<keyword evidence="3" id="KW-0449">Lipoprotein</keyword>
<keyword evidence="1" id="KW-0732">Signal</keyword>
<accession>A0A831A4I6</accession>
<dbReference type="PROSITE" id="PS51257">
    <property type="entry name" value="PROKAR_LIPOPROTEIN"/>
    <property type="match status" value="1"/>
</dbReference>
<evidence type="ECO:0000313" key="4">
    <source>
        <dbReference type="Proteomes" id="UP000013111"/>
    </source>
</evidence>
<reference evidence="3 4" key="1">
    <citation type="submission" date="2012-11" db="EMBL/GenBank/DDBJ databases">
        <authorList>
            <person name="Linke B."/>
        </authorList>
    </citation>
    <scope>NUCLEOTIDE SEQUENCE [LARGE SCALE GENOMIC DNA]</scope>
    <source>
        <strain evidence="4">CFBP 1232</strain>
    </source>
</reference>
<protein>
    <submittedName>
        <fullName evidence="3">UPF0379 lipoprotein yjfO</fullName>
    </submittedName>
</protein>
<dbReference type="InterPro" id="IPR025543">
    <property type="entry name" value="Dodecin-like"/>
</dbReference>
<gene>
    <name evidence="3" type="ORF">BN437_3264</name>
</gene>
<dbReference type="Proteomes" id="UP000013111">
    <property type="component" value="Unassembled WGS sequence"/>
</dbReference>
<name>A0A831A4I6_ERWAM</name>
<sequence>MTYTKSYHSFEVMMMRKIAAVLITLLLSSCHSLYHSPQPLPAPTAQAQEIGRAQSTGLSRLGIVNVTIEGSPDDAGRALAARANAAGAPYYQILALSEKRRGGIWYGSAILYGPAGAATRAN</sequence>
<dbReference type="InterPro" id="IPR036275">
    <property type="entry name" value="YdgH-like_sf"/>
</dbReference>
<evidence type="ECO:0000259" key="2">
    <source>
        <dbReference type="Pfam" id="PF07338"/>
    </source>
</evidence>
<dbReference type="Gene3D" id="3.30.1660.10">
    <property type="entry name" value="Flavin-binding protein dodecin"/>
    <property type="match status" value="1"/>
</dbReference>
<dbReference type="RefSeq" id="WP_004160113.1">
    <property type="nucleotide sequence ID" value="NZ_BAYW01000020.1"/>
</dbReference>